<dbReference type="SUPFAM" id="SSF56349">
    <property type="entry name" value="DNA breaking-rejoining enzymes"/>
    <property type="match status" value="1"/>
</dbReference>
<dbReference type="RefSeq" id="WP_076033622.1">
    <property type="nucleotide sequence ID" value="NZ_CP016897.1"/>
</dbReference>
<dbReference type="AlphaFoldDB" id="A0A1P8EMY3"/>
<dbReference type="Gene3D" id="1.10.443.10">
    <property type="entry name" value="Intergrase catalytic core"/>
    <property type="match status" value="1"/>
</dbReference>
<dbReference type="EMBL" id="CP016897">
    <property type="protein sequence ID" value="APV37611.1"/>
    <property type="molecule type" value="Genomic_DNA"/>
</dbReference>
<organism evidence="2 3">
    <name type="scientific">Acinetobacter soli</name>
    <dbReference type="NCBI Taxonomy" id="487316"/>
    <lineage>
        <taxon>Bacteria</taxon>
        <taxon>Pseudomonadati</taxon>
        <taxon>Pseudomonadota</taxon>
        <taxon>Gammaproteobacteria</taxon>
        <taxon>Moraxellales</taxon>
        <taxon>Moraxellaceae</taxon>
        <taxon>Acinetobacter</taxon>
    </lineage>
</organism>
<evidence type="ECO:0000313" key="3">
    <source>
        <dbReference type="Proteomes" id="UP000185674"/>
    </source>
</evidence>
<dbReference type="InterPro" id="IPR013762">
    <property type="entry name" value="Integrase-like_cat_sf"/>
</dbReference>
<keyword evidence="1" id="KW-0233">DNA recombination</keyword>
<dbReference type="GO" id="GO:0015074">
    <property type="term" value="P:DNA integration"/>
    <property type="evidence" value="ECO:0007669"/>
    <property type="project" value="InterPro"/>
</dbReference>
<accession>A0A1P8EMY3</accession>
<dbReference type="InterPro" id="IPR011010">
    <property type="entry name" value="DNA_brk_join_enz"/>
</dbReference>
<geneLocation type="plasmid" evidence="3">
    <name>pgfj1</name>
</geneLocation>
<keyword evidence="2" id="KW-0614">Plasmid</keyword>
<dbReference type="GO" id="GO:0003677">
    <property type="term" value="F:DNA binding"/>
    <property type="evidence" value="ECO:0007669"/>
    <property type="project" value="InterPro"/>
</dbReference>
<gene>
    <name evidence="2" type="ORF">BEN76_16260</name>
</gene>
<evidence type="ECO:0000256" key="1">
    <source>
        <dbReference type="ARBA" id="ARBA00023172"/>
    </source>
</evidence>
<reference evidence="2 3" key="1">
    <citation type="submission" date="2016-08" db="EMBL/GenBank/DDBJ databases">
        <title>Complete genome sequence of Acinetobacter baylyi strain GFJ2.</title>
        <authorList>
            <person name="Tabata M."/>
            <person name="Kuboki S."/>
            <person name="Gibu N."/>
            <person name="Kinouchi Y."/>
            <person name="Vangnai A."/>
            <person name="Kasai D."/>
            <person name="Fukuda M."/>
        </authorList>
    </citation>
    <scope>NUCLEOTIDE SEQUENCE [LARGE SCALE GENOMIC DNA]</scope>
    <source>
        <strain evidence="2 3">GFJ2</strain>
        <plasmid evidence="3">Plasmid pgfj1</plasmid>
    </source>
</reference>
<dbReference type="KEGG" id="asol:BEN76_16260"/>
<protein>
    <submittedName>
        <fullName evidence="2">Uncharacterized protein</fullName>
    </submittedName>
</protein>
<sequence length="1057" mass="124513">MKKNELLIAKIREQVDSVFSEMRNQIKKLSDNAELLDNKLNALWYEFYDELICFLEQKKLTSKDAKKPYIQDSEQYFLSLRQDYFSETPLAYPIKVWPKTSFFDPIPRQIRSTEAHLRLGQQHFHIAIALKEYWSDPCHEEITVDWIWGSFYLSLMYCSGCSDLSHLTAIGNTLINAIIEGELQVCSKLYHADYKKIINPLVLHYRVQQRAYGNQIDNRQVYQWRHIWLNPYSQLYIQGIKKRAAQALYTQTPRLVLESISTVLGRLPKELDLNYQMTGLKKFLRRSDAQLDEIRSLTPFENLNLAIELDPNSGLDMCLSEVMQNRLKTVSLTPIDQARSWFDLFIDQDQTLPDDKQRIIPLHTELVKRDLITAHQQLKEIPFELMLFERDQTEKNESHKRQRKSERIKWMRWKQIQKRLEQKKLVSGIYERNIIEAQLRLLAWIFHLKAQNKKLNSIERYLSSIAKDYLFHIYMFTDDIETMNQEDCEELYEAILNSIDDRDQAKRESDPKANHGRAQYAFGRLKAFHTFCMKQYQAPKVSTFKYNDYHRVQFCDAKLISPQLFNKLKQVLTLKIEQSETSKEREYLYQLQLMYLLAFRLGMRLNEIRGLTLAEVICPELIWNHDTQGKIVNIRINLRNNVYRKLKSQNAKRQLDLNAVMLDAELALVQQHIKQSIMRNTVKTNHTEKLIFANDGEILSATYISEMTQMIFDKILGEGHGYTFHNFRHSAANHLAIAWLGSKEMVMTYTDYGWGQCKKMRLHLFGDTAIQHEAVIQHKWRLLADWMGHGTIEQTASHYLHILDLLVVDRTYHLPCTIHESTIKQILQSQIKGSKEDIIDLNHVIQKDKLFDFYHASLAVNKVDLVKLSRPKESKNLLVSTVIHDFIKYKAYEDHIWVTRSKKLATKWMAVKKLQEDDFLDDGELITLYENALKKGFDVKKCLDISSMQKDVQKQIMAALKILIEHGKVRKNFIHFQYRFDKQNRPRINWSVESLVLGLKSILPDHTELKLDNYPPDMTQKSREVKLSFINSTFGNATLCMVFILLLHTIKQENLWI</sequence>
<dbReference type="Proteomes" id="UP000185674">
    <property type="component" value="Plasmid pGFJ1"/>
</dbReference>
<evidence type="ECO:0000313" key="2">
    <source>
        <dbReference type="EMBL" id="APV37611.1"/>
    </source>
</evidence>
<dbReference type="GO" id="GO:0006310">
    <property type="term" value="P:DNA recombination"/>
    <property type="evidence" value="ECO:0007669"/>
    <property type="project" value="UniProtKB-KW"/>
</dbReference>
<proteinExistence type="predicted"/>
<name>A0A1P8EMY3_9GAMM</name>